<feature type="compositionally biased region" description="Basic and acidic residues" evidence="1">
    <location>
        <begin position="35"/>
        <end position="59"/>
    </location>
</feature>
<reference evidence="2 3" key="1">
    <citation type="submission" date="2023-03" db="EMBL/GenBank/DDBJ databases">
        <title>High recombination rates correlate with genetic variation in Cardiocondyla obscurior ants.</title>
        <authorList>
            <person name="Errbii M."/>
        </authorList>
    </citation>
    <scope>NUCLEOTIDE SEQUENCE [LARGE SCALE GENOMIC DNA]</scope>
    <source>
        <strain evidence="2">Alpha-2009</strain>
        <tissue evidence="2">Whole body</tissue>
    </source>
</reference>
<feature type="region of interest" description="Disordered" evidence="1">
    <location>
        <begin position="23"/>
        <end position="75"/>
    </location>
</feature>
<name>A0AAW2ESR2_9HYME</name>
<feature type="compositionally biased region" description="Low complexity" evidence="1">
    <location>
        <begin position="61"/>
        <end position="75"/>
    </location>
</feature>
<gene>
    <name evidence="2" type="ORF">PUN28_016488</name>
</gene>
<organism evidence="2 3">
    <name type="scientific">Cardiocondyla obscurior</name>
    <dbReference type="NCBI Taxonomy" id="286306"/>
    <lineage>
        <taxon>Eukaryota</taxon>
        <taxon>Metazoa</taxon>
        <taxon>Ecdysozoa</taxon>
        <taxon>Arthropoda</taxon>
        <taxon>Hexapoda</taxon>
        <taxon>Insecta</taxon>
        <taxon>Pterygota</taxon>
        <taxon>Neoptera</taxon>
        <taxon>Endopterygota</taxon>
        <taxon>Hymenoptera</taxon>
        <taxon>Apocrita</taxon>
        <taxon>Aculeata</taxon>
        <taxon>Formicoidea</taxon>
        <taxon>Formicidae</taxon>
        <taxon>Myrmicinae</taxon>
        <taxon>Cardiocondyla</taxon>
    </lineage>
</organism>
<evidence type="ECO:0000256" key="1">
    <source>
        <dbReference type="SAM" id="MobiDB-lite"/>
    </source>
</evidence>
<proteinExistence type="predicted"/>
<accession>A0AAW2ESR2</accession>
<dbReference type="EMBL" id="JADYXP020000019">
    <property type="protein sequence ID" value="KAL0104872.1"/>
    <property type="molecule type" value="Genomic_DNA"/>
</dbReference>
<evidence type="ECO:0000313" key="3">
    <source>
        <dbReference type="Proteomes" id="UP001430953"/>
    </source>
</evidence>
<dbReference type="Proteomes" id="UP001430953">
    <property type="component" value="Unassembled WGS sequence"/>
</dbReference>
<protein>
    <submittedName>
        <fullName evidence="2">Uncharacterized protein</fullName>
    </submittedName>
</protein>
<keyword evidence="3" id="KW-1185">Reference proteome</keyword>
<dbReference type="AlphaFoldDB" id="A0AAW2ESR2"/>
<evidence type="ECO:0000313" key="2">
    <source>
        <dbReference type="EMBL" id="KAL0104872.1"/>
    </source>
</evidence>
<comment type="caution">
    <text evidence="2">The sequence shown here is derived from an EMBL/GenBank/DDBJ whole genome shotgun (WGS) entry which is preliminary data.</text>
</comment>
<sequence>MVLQLRMRNRNFCCINDRATRGNVSRGESAYGYKEPVDSNKAKRKREQEINTTKHKEPARSTANPTATTASPYNARYVATRLRDKKLPIRRTLNNKAAILGAGNP</sequence>